<evidence type="ECO:0000313" key="1">
    <source>
        <dbReference type="EMBL" id="PWJ43739.1"/>
    </source>
</evidence>
<dbReference type="Proteomes" id="UP000245535">
    <property type="component" value="Unassembled WGS sequence"/>
</dbReference>
<keyword evidence="2" id="KW-1185">Reference proteome</keyword>
<comment type="caution">
    <text evidence="1">The sequence shown here is derived from an EMBL/GenBank/DDBJ whole genome shotgun (WGS) entry which is preliminary data.</text>
</comment>
<evidence type="ECO:0000313" key="2">
    <source>
        <dbReference type="Proteomes" id="UP000245535"/>
    </source>
</evidence>
<gene>
    <name evidence="1" type="ORF">BC781_10185</name>
</gene>
<protein>
    <submittedName>
        <fullName evidence="1">Uncharacterized protein</fullName>
    </submittedName>
</protein>
<sequence length="262" mass="30668">MQEYNKTDEYIHQLSQSIAKFNRSYVPKKSDDSHTNLAFDSIGMRLFGRWVESKKGRVMMVLNLLAFDFQLIDDKWNILIRVSIEGKTQMEIERILQSFIADLGLKSEDYIKGLHFQITAYPFKNNVFPALSEKEKLEWTKNRAMANEACMLLLNHLQTNGEIRIWPHHFDTGIYVTPNKNIGLGFGLAMKDSLFEESYFYYSAYGLNDYDLDYTFYKPLKVGAWKIEENWKGAYLTLAEAEHYILQEFIQEVSNVYLGLEN</sequence>
<dbReference type="RefSeq" id="WP_109615277.1">
    <property type="nucleotide sequence ID" value="NZ_QGDO01000001.1"/>
</dbReference>
<reference evidence="1 2" key="1">
    <citation type="submission" date="2018-03" db="EMBL/GenBank/DDBJ databases">
        <title>Genomic Encyclopedia of Archaeal and Bacterial Type Strains, Phase II (KMG-II): from individual species to whole genera.</title>
        <authorList>
            <person name="Goeker M."/>
        </authorList>
    </citation>
    <scope>NUCLEOTIDE SEQUENCE [LARGE SCALE GENOMIC DNA]</scope>
    <source>
        <strain evidence="1 2">DSM 28229</strain>
    </source>
</reference>
<dbReference type="AlphaFoldDB" id="A0A315ZF06"/>
<name>A0A315ZF06_SEDFL</name>
<dbReference type="OrthoDB" id="1158385at2"/>
<accession>A0A315ZF06</accession>
<dbReference type="EMBL" id="QGDO01000001">
    <property type="protein sequence ID" value="PWJ43739.1"/>
    <property type="molecule type" value="Genomic_DNA"/>
</dbReference>
<proteinExistence type="predicted"/>
<organism evidence="1 2">
    <name type="scientific">Sediminitomix flava</name>
    <dbReference type="NCBI Taxonomy" id="379075"/>
    <lineage>
        <taxon>Bacteria</taxon>
        <taxon>Pseudomonadati</taxon>
        <taxon>Bacteroidota</taxon>
        <taxon>Cytophagia</taxon>
        <taxon>Cytophagales</taxon>
        <taxon>Flammeovirgaceae</taxon>
        <taxon>Sediminitomix</taxon>
    </lineage>
</organism>